<dbReference type="Proteomes" id="UP000256561">
    <property type="component" value="Unassembled WGS sequence"/>
</dbReference>
<dbReference type="PRINTS" id="PR00447">
    <property type="entry name" value="NATRESASSCMP"/>
</dbReference>
<keyword evidence="5 7" id="KW-1133">Transmembrane helix</keyword>
<dbReference type="Pfam" id="PF01566">
    <property type="entry name" value="Nramp"/>
    <property type="match status" value="1"/>
</dbReference>
<evidence type="ECO:0000256" key="4">
    <source>
        <dbReference type="ARBA" id="ARBA00022847"/>
    </source>
</evidence>
<feature type="transmembrane region" description="Helical" evidence="7">
    <location>
        <begin position="78"/>
        <end position="95"/>
    </location>
</feature>
<dbReference type="EMBL" id="QRHA01000001">
    <property type="protein sequence ID" value="RDV28964.1"/>
    <property type="molecule type" value="Genomic_DNA"/>
</dbReference>
<keyword evidence="4" id="KW-0769">Symport</keyword>
<evidence type="ECO:0000256" key="7">
    <source>
        <dbReference type="SAM" id="Phobius"/>
    </source>
</evidence>
<dbReference type="GO" id="GO:0015293">
    <property type="term" value="F:symporter activity"/>
    <property type="evidence" value="ECO:0007669"/>
    <property type="project" value="UniProtKB-KW"/>
</dbReference>
<organism evidence="8 9">
    <name type="scientific">Alteromonas aestuariivivens</name>
    <dbReference type="NCBI Taxonomy" id="1938339"/>
    <lineage>
        <taxon>Bacteria</taxon>
        <taxon>Pseudomonadati</taxon>
        <taxon>Pseudomonadota</taxon>
        <taxon>Gammaproteobacteria</taxon>
        <taxon>Alteromonadales</taxon>
        <taxon>Alteromonadaceae</taxon>
        <taxon>Alteromonas/Salinimonas group</taxon>
        <taxon>Alteromonas</taxon>
    </lineage>
</organism>
<keyword evidence="3 7" id="KW-0812">Transmembrane</keyword>
<dbReference type="RefSeq" id="WP_115591255.1">
    <property type="nucleotide sequence ID" value="NZ_QRHA01000001.1"/>
</dbReference>
<feature type="transmembrane region" description="Helical" evidence="7">
    <location>
        <begin position="141"/>
        <end position="159"/>
    </location>
</feature>
<dbReference type="GO" id="GO:0034755">
    <property type="term" value="P:iron ion transmembrane transport"/>
    <property type="evidence" value="ECO:0007669"/>
    <property type="project" value="TreeGrafter"/>
</dbReference>
<evidence type="ECO:0000256" key="6">
    <source>
        <dbReference type="ARBA" id="ARBA00023136"/>
    </source>
</evidence>
<dbReference type="PANTHER" id="PTHR11706">
    <property type="entry name" value="SOLUTE CARRIER PROTEIN FAMILY 11 MEMBER"/>
    <property type="match status" value="1"/>
</dbReference>
<accession>A0A3D8MEM6</accession>
<feature type="transmembrane region" description="Helical" evidence="7">
    <location>
        <begin position="34"/>
        <end position="57"/>
    </location>
</feature>
<dbReference type="NCBIfam" id="NF037982">
    <property type="entry name" value="Nramp_1"/>
    <property type="match status" value="1"/>
</dbReference>
<keyword evidence="6 7" id="KW-0472">Membrane</keyword>
<dbReference type="GO" id="GO:0015086">
    <property type="term" value="F:cadmium ion transmembrane transporter activity"/>
    <property type="evidence" value="ECO:0007669"/>
    <property type="project" value="TreeGrafter"/>
</dbReference>
<dbReference type="PANTHER" id="PTHR11706:SF33">
    <property type="entry name" value="NATURAL RESISTANCE-ASSOCIATED MACROPHAGE PROTEIN 2"/>
    <property type="match status" value="1"/>
</dbReference>
<keyword evidence="2" id="KW-0813">Transport</keyword>
<proteinExistence type="predicted"/>
<reference evidence="9" key="1">
    <citation type="submission" date="2018-08" db="EMBL/GenBank/DDBJ databases">
        <authorList>
            <person name="Zhang J."/>
            <person name="Du Z.-J."/>
        </authorList>
    </citation>
    <scope>NUCLEOTIDE SEQUENCE [LARGE SCALE GENOMIC DNA]</scope>
    <source>
        <strain evidence="9">KCTC 52655</strain>
    </source>
</reference>
<evidence type="ECO:0000313" key="9">
    <source>
        <dbReference type="Proteomes" id="UP000256561"/>
    </source>
</evidence>
<feature type="transmembrane region" description="Helical" evidence="7">
    <location>
        <begin position="272"/>
        <end position="298"/>
    </location>
</feature>
<evidence type="ECO:0000313" key="8">
    <source>
        <dbReference type="EMBL" id="RDV28964.1"/>
    </source>
</evidence>
<comment type="caution">
    <text evidence="8">The sequence shown here is derived from an EMBL/GenBank/DDBJ whole genome shotgun (WGS) entry which is preliminary data.</text>
</comment>
<feature type="transmembrane region" description="Helical" evidence="7">
    <location>
        <begin position="227"/>
        <end position="247"/>
    </location>
</feature>
<feature type="transmembrane region" description="Helical" evidence="7">
    <location>
        <begin position="115"/>
        <end position="134"/>
    </location>
</feature>
<feature type="transmembrane region" description="Helical" evidence="7">
    <location>
        <begin position="337"/>
        <end position="359"/>
    </location>
</feature>
<evidence type="ECO:0000256" key="2">
    <source>
        <dbReference type="ARBA" id="ARBA00022448"/>
    </source>
</evidence>
<feature type="transmembrane region" description="Helical" evidence="7">
    <location>
        <begin position="7"/>
        <end position="28"/>
    </location>
</feature>
<evidence type="ECO:0000256" key="5">
    <source>
        <dbReference type="ARBA" id="ARBA00022989"/>
    </source>
</evidence>
<dbReference type="GO" id="GO:0005384">
    <property type="term" value="F:manganese ion transmembrane transporter activity"/>
    <property type="evidence" value="ECO:0007669"/>
    <property type="project" value="TreeGrafter"/>
</dbReference>
<dbReference type="AlphaFoldDB" id="A0A3D8MEM6"/>
<dbReference type="InterPro" id="IPR001046">
    <property type="entry name" value="NRAMP_fam"/>
</dbReference>
<gene>
    <name evidence="8" type="ORF">DXV75_00395</name>
</gene>
<dbReference type="OrthoDB" id="9787548at2"/>
<name>A0A3D8MEM6_9ALTE</name>
<feature type="transmembrane region" description="Helical" evidence="7">
    <location>
        <begin position="371"/>
        <end position="394"/>
    </location>
</feature>
<dbReference type="GO" id="GO:0005886">
    <property type="term" value="C:plasma membrane"/>
    <property type="evidence" value="ECO:0007669"/>
    <property type="project" value="TreeGrafter"/>
</dbReference>
<evidence type="ECO:0000256" key="1">
    <source>
        <dbReference type="ARBA" id="ARBA00004141"/>
    </source>
</evidence>
<protein>
    <submittedName>
        <fullName evidence="8">Divalent metal cation transporter</fullName>
    </submittedName>
</protein>
<feature type="transmembrane region" description="Helical" evidence="7">
    <location>
        <begin position="310"/>
        <end position="331"/>
    </location>
</feature>
<evidence type="ECO:0000256" key="3">
    <source>
        <dbReference type="ARBA" id="ARBA00022692"/>
    </source>
</evidence>
<sequence>MAKDKSGFIIAAAFIGPGTITTASVAGADFGFHLVWALLFSVVATIVLQDMAVRLGVTTGEGLSANLKSLVTRNWLRWLFSALIVAAIGIGNAAYESGNLTGAAIGLNSFLDIGVGSWAVVLGGLAAVLLWSGHYQLIESVLVWLVFAMAAVFLLTLAVSQPNLGELLYQLTHPRLDDASITPILALIGTTIVPYNLFLHASLVARHHTPGNTAEAISECRRQSAQAISLGGFITVVVVATASMAFYKQAIELDASNMGQQLAPVLGDWAQWFFAAGLFAAGLTSAITAPLAGAYAVCGALNQPSDLRSAPFRLVWMSIIGVGVAIAAAGFKPIVAILFAQATNGLLLPIIAVFLLLVMNRNQQLGPFRNGPFSNLLGTLVVGFILLLASYKLWQLFST</sequence>
<comment type="subcellular location">
    <subcellularLocation>
        <location evidence="1">Membrane</location>
        <topology evidence="1">Multi-pass membrane protein</topology>
    </subcellularLocation>
</comment>
<keyword evidence="9" id="KW-1185">Reference proteome</keyword>
<feature type="transmembrane region" description="Helical" evidence="7">
    <location>
        <begin position="179"/>
        <end position="198"/>
    </location>
</feature>